<reference evidence="1" key="1">
    <citation type="journal article" date="2015" name="Nature">
        <title>Complex archaea that bridge the gap between prokaryotes and eukaryotes.</title>
        <authorList>
            <person name="Spang A."/>
            <person name="Saw J.H."/>
            <person name="Jorgensen S.L."/>
            <person name="Zaremba-Niedzwiedzka K."/>
            <person name="Martijn J."/>
            <person name="Lind A.E."/>
            <person name="van Eijk R."/>
            <person name="Schleper C."/>
            <person name="Guy L."/>
            <person name="Ettema T.J."/>
        </authorList>
    </citation>
    <scope>NUCLEOTIDE SEQUENCE</scope>
</reference>
<comment type="caution">
    <text evidence="1">The sequence shown here is derived from an EMBL/GenBank/DDBJ whole genome shotgun (WGS) entry which is preliminary data.</text>
</comment>
<dbReference type="AlphaFoldDB" id="A0A0F9FYQ9"/>
<dbReference type="EMBL" id="LAZR01019724">
    <property type="protein sequence ID" value="KKL91458.1"/>
    <property type="molecule type" value="Genomic_DNA"/>
</dbReference>
<accession>A0A0F9FYQ9</accession>
<evidence type="ECO:0000313" key="1">
    <source>
        <dbReference type="EMBL" id="KKL91458.1"/>
    </source>
</evidence>
<feature type="non-terminal residue" evidence="1">
    <location>
        <position position="1"/>
    </location>
</feature>
<sequence>LVNITYGVKSQYDLSYGFQKINKSFSDSVRLLHNDDTSPKIIDELNNQLSSYTLENSSLYISLADSSERTMLNLMNLPLLYAPEIVLNFTFDEIILDVIETFGNDFNNLTVEFKYITNDGYYEFYSDPLVLPLNYSEISADIVNNIYSLQYGKDLQAIYDMVGADSVDVEITLYQDGNSANFIPYLILKDFIYLSDTHLVENYDRMPLDNEGNFDGRAAINTPHYYQVFSEPFIDGFYGESPFDLIEGAEVTIGLKNLPNTTLVSLDNYNFNDLGDSVTLLVNNTNFYMIPNLGMFINTYNLDEPLYQDGYLDLYYGSGTEIDGEKQYTTTISMDYKSGTIADYKSYITDYTPTSWENIYNFTDKFITTGVITVEGRVFYHQIFDLDIDINSSSIMDIIFPDYEKNIYFGVQLPENFDIAEVKSVGEPYSYSLSVQGFPVGNYKSEYITIDASNSGPYTPSTNLLTVDTDYAYEYDENGTGYILFFKPVIDFSSYTDGDNKLMVDYWINHEFAKSSDYVIQEDPEDPYASRIEWDYSFVDVNTFHPHPDFTSTTSYTVEFTALEWEIFNQNYINDGVDTFTFQPTEYYNISILYTGETTTDTFSIQYIVPEGQYKEDHIIFPDIYTLVQYGDNEESLMIFDISNSISKNYINQDSPDSYNYTISFSEIDTYIQTTLTGYNLIDNSYIYILAEYNSTLLSYPMGHTPFNYEYLGPTHSAYHIALYIDDILIAYSNETAFDDYVSKIEDEYIYFNNNSKGQAGYITPDSNIQLKYKFKLQPGLLDRKHFMIITYPWTNAFETIMDSLNSEDSQITFREKY</sequence>
<feature type="non-terminal residue" evidence="1">
    <location>
        <position position="818"/>
    </location>
</feature>
<organism evidence="1">
    <name type="scientific">marine sediment metagenome</name>
    <dbReference type="NCBI Taxonomy" id="412755"/>
    <lineage>
        <taxon>unclassified sequences</taxon>
        <taxon>metagenomes</taxon>
        <taxon>ecological metagenomes</taxon>
    </lineage>
</organism>
<gene>
    <name evidence="1" type="ORF">LCGC14_1894490</name>
</gene>
<proteinExistence type="predicted"/>
<protein>
    <submittedName>
        <fullName evidence="1">Uncharacterized protein</fullName>
    </submittedName>
</protein>
<name>A0A0F9FYQ9_9ZZZZ</name>